<sequence length="73" mass="8155">MMARVLIIIAGMLLGGLGAYGLFWIAGMTFGPLYASEEDMSRNIKLFMINAAVWMATGGWVGHRIFKRYLKPE</sequence>
<evidence type="ECO:0000256" key="1">
    <source>
        <dbReference type="SAM" id="Phobius"/>
    </source>
</evidence>
<proteinExistence type="predicted"/>
<keyword evidence="1" id="KW-1133">Transmembrane helix</keyword>
<dbReference type="Proteomes" id="UP001352263">
    <property type="component" value="Unassembled WGS sequence"/>
</dbReference>
<protein>
    <submittedName>
        <fullName evidence="2">Uncharacterized protein</fullName>
    </submittedName>
</protein>
<dbReference type="EMBL" id="JAWIIV010000015">
    <property type="protein sequence ID" value="MEC4720971.1"/>
    <property type="molecule type" value="Genomic_DNA"/>
</dbReference>
<evidence type="ECO:0000313" key="2">
    <source>
        <dbReference type="EMBL" id="MEC4720971.1"/>
    </source>
</evidence>
<keyword evidence="1" id="KW-0472">Membrane</keyword>
<evidence type="ECO:0000313" key="3">
    <source>
        <dbReference type="Proteomes" id="UP001352263"/>
    </source>
</evidence>
<feature type="transmembrane region" description="Helical" evidence="1">
    <location>
        <begin position="5"/>
        <end position="26"/>
    </location>
</feature>
<feature type="transmembrane region" description="Helical" evidence="1">
    <location>
        <begin position="46"/>
        <end position="66"/>
    </location>
</feature>
<organism evidence="2 3">
    <name type="scientific">Noviherbaspirillum album</name>
    <dbReference type="NCBI Taxonomy" id="3080276"/>
    <lineage>
        <taxon>Bacteria</taxon>
        <taxon>Pseudomonadati</taxon>
        <taxon>Pseudomonadota</taxon>
        <taxon>Betaproteobacteria</taxon>
        <taxon>Burkholderiales</taxon>
        <taxon>Oxalobacteraceae</taxon>
        <taxon>Noviherbaspirillum</taxon>
    </lineage>
</organism>
<dbReference type="RefSeq" id="WP_326507685.1">
    <property type="nucleotide sequence ID" value="NZ_JAWIIV010000015.1"/>
</dbReference>
<name>A0ABU6JBD6_9BURK</name>
<keyword evidence="3" id="KW-1185">Reference proteome</keyword>
<keyword evidence="1" id="KW-0812">Transmembrane</keyword>
<reference evidence="2 3" key="1">
    <citation type="submission" date="2023-10" db="EMBL/GenBank/DDBJ databases">
        <title>Noviherbaspirillum sp. CPCC 100848 genome assembly.</title>
        <authorList>
            <person name="Li X.Y."/>
            <person name="Fang X.M."/>
        </authorList>
    </citation>
    <scope>NUCLEOTIDE SEQUENCE [LARGE SCALE GENOMIC DNA]</scope>
    <source>
        <strain evidence="2 3">CPCC 100848</strain>
    </source>
</reference>
<comment type="caution">
    <text evidence="2">The sequence shown here is derived from an EMBL/GenBank/DDBJ whole genome shotgun (WGS) entry which is preliminary data.</text>
</comment>
<accession>A0ABU6JBD6</accession>
<gene>
    <name evidence="2" type="ORF">RY831_17530</name>
</gene>